<evidence type="ECO:0000256" key="1">
    <source>
        <dbReference type="ARBA" id="ARBA00022999"/>
    </source>
</evidence>
<protein>
    <recommendedName>
        <fullName evidence="6">SH2 domain-containing protein 5</fullName>
    </recommendedName>
</protein>
<evidence type="ECO:0000256" key="6">
    <source>
        <dbReference type="ARBA" id="ARBA00071088"/>
    </source>
</evidence>
<dbReference type="PROSITE" id="PS01179">
    <property type="entry name" value="PID"/>
    <property type="match status" value="1"/>
</dbReference>
<dbReference type="PANTHER" id="PTHR15832">
    <property type="entry name" value="SHC (SRC HOMOLOGY DOMAIN C-TERMINAL) ADAPTOR HOMOLOG"/>
    <property type="match status" value="1"/>
</dbReference>
<dbReference type="SMART" id="SM00462">
    <property type="entry name" value="PTB"/>
    <property type="match status" value="1"/>
</dbReference>
<feature type="domain" description="SH2" evidence="10">
    <location>
        <begin position="282"/>
        <end position="378"/>
    </location>
</feature>
<dbReference type="SUPFAM" id="SSF55550">
    <property type="entry name" value="SH2 domain"/>
    <property type="match status" value="1"/>
</dbReference>
<dbReference type="PANTHER" id="PTHR15832:SF3">
    <property type="entry name" value="SH2 DOMAIN-CONTAINING PROTEIN 5"/>
    <property type="match status" value="1"/>
</dbReference>
<feature type="region of interest" description="Disordered" evidence="8">
    <location>
        <begin position="378"/>
        <end position="409"/>
    </location>
</feature>
<dbReference type="EMBL" id="JABWUV010000002">
    <property type="protein sequence ID" value="KAF6380298.1"/>
    <property type="molecule type" value="Genomic_DNA"/>
</dbReference>
<dbReference type="InterPro" id="IPR036860">
    <property type="entry name" value="SH2_dom_sf"/>
</dbReference>
<gene>
    <name evidence="11" type="ORF">mMyoMyo1_017399</name>
</gene>
<comment type="caution">
    <text evidence="11">The sequence shown here is derived from an EMBL/GenBank/DDBJ whole genome shotgun (WGS) entry which is preliminary data.</text>
</comment>
<dbReference type="InterPro" id="IPR000980">
    <property type="entry name" value="SH2"/>
</dbReference>
<dbReference type="InterPro" id="IPR011993">
    <property type="entry name" value="PH-like_dom_sf"/>
</dbReference>
<evidence type="ECO:0000256" key="4">
    <source>
        <dbReference type="ARBA" id="ARBA00056636"/>
    </source>
</evidence>
<evidence type="ECO:0000313" key="11">
    <source>
        <dbReference type="EMBL" id="KAF6380298.1"/>
    </source>
</evidence>
<comment type="subunit">
    <text evidence="5">Interacts with BCR.</text>
</comment>
<evidence type="ECO:0000256" key="2">
    <source>
        <dbReference type="ARBA" id="ARBA00023018"/>
    </source>
</evidence>
<keyword evidence="1 7" id="KW-0727">SH2 domain</keyword>
<evidence type="ECO:0000256" key="7">
    <source>
        <dbReference type="PROSITE-ProRule" id="PRU00191"/>
    </source>
</evidence>
<dbReference type="InterPro" id="IPR006020">
    <property type="entry name" value="PTB/PI_dom"/>
</dbReference>
<dbReference type="VEuPathDB" id="HostDB:GeneID_118677743"/>
<evidence type="ECO:0000259" key="9">
    <source>
        <dbReference type="PROSITE" id="PS01179"/>
    </source>
</evidence>
<sequence>MQKAGARGRRASDCGPAPHRPRCITKFAQYVGSFSVDDLDTQEGVWLVQQQLWALKDCPRRRAVILKFSLQGLKIYSGEGEVLLMAHALRRILYSTWCPDDCQFAFVARNPRSPASKLFCHLFVGRQPGEVQILHLLLCRSFQLAYLSQHPAERAQPEPCPGPTGDVPLKPLASPGRPPGLVREPFVRDQLSQNKELLELEGCGSARHSRLGNPYCSPTLVRKKAIRSKVIRSGAYRGCTYETQLQLSAREAFPGAWEAWPQGPGGPTSLVESEGSLTENIWAFAGISRPSALVLLRRDVLGAFLLWPEPGACGQWCLSVRTQCGVVPHQVFRNHLGRYSVEHLPAEFPSLEALVEHHAGTARSLFCSLDMGRLNPGYEEQDCGPESRPPRTLRPLGHAKSEAELQGLG</sequence>
<dbReference type="PROSITE" id="PS50001">
    <property type="entry name" value="SH2"/>
    <property type="match status" value="1"/>
</dbReference>
<evidence type="ECO:0000256" key="8">
    <source>
        <dbReference type="SAM" id="MobiDB-lite"/>
    </source>
</evidence>
<dbReference type="CDD" id="cd00173">
    <property type="entry name" value="SH2"/>
    <property type="match status" value="1"/>
</dbReference>
<evidence type="ECO:0000259" key="10">
    <source>
        <dbReference type="PROSITE" id="PS50001"/>
    </source>
</evidence>
<reference evidence="11 12" key="1">
    <citation type="journal article" date="2020" name="Nature">
        <title>Six reference-quality genomes reveal evolution of bat adaptations.</title>
        <authorList>
            <person name="Jebb D."/>
            <person name="Huang Z."/>
            <person name="Pippel M."/>
            <person name="Hughes G.M."/>
            <person name="Lavrichenko K."/>
            <person name="Devanna P."/>
            <person name="Winkler S."/>
            <person name="Jermiin L.S."/>
            <person name="Skirmuntt E.C."/>
            <person name="Katzourakis A."/>
            <person name="Burkitt-Gray L."/>
            <person name="Ray D.A."/>
            <person name="Sullivan K.A.M."/>
            <person name="Roscito J.G."/>
            <person name="Kirilenko B.M."/>
            <person name="Davalos L.M."/>
            <person name="Corthals A.P."/>
            <person name="Power M.L."/>
            <person name="Jones G."/>
            <person name="Ransome R.D."/>
            <person name="Dechmann D.K.N."/>
            <person name="Locatelli A.G."/>
            <person name="Puechmaille S.J."/>
            <person name="Fedrigo O."/>
            <person name="Jarvis E.D."/>
            <person name="Hiller M."/>
            <person name="Vernes S.C."/>
            <person name="Myers E.W."/>
            <person name="Teeling E.C."/>
        </authorList>
    </citation>
    <scope>NUCLEOTIDE SEQUENCE [LARGE SCALE GENOMIC DNA]</scope>
    <source>
        <strain evidence="11">MMyoMyo1</strain>
        <tissue evidence="11">Flight muscle</tissue>
    </source>
</reference>
<dbReference type="Gene3D" id="3.30.505.10">
    <property type="entry name" value="SH2 domain"/>
    <property type="match status" value="1"/>
</dbReference>
<evidence type="ECO:0000256" key="3">
    <source>
        <dbReference type="ARBA" id="ARBA00034105"/>
    </source>
</evidence>
<dbReference type="Gene3D" id="2.30.29.30">
    <property type="entry name" value="Pleckstrin-homology domain (PH domain)/Phosphotyrosine-binding domain (PTB)"/>
    <property type="match status" value="1"/>
</dbReference>
<feature type="domain" description="PID" evidence="9">
    <location>
        <begin position="28"/>
        <end position="146"/>
    </location>
</feature>
<proteinExistence type="predicted"/>
<evidence type="ECO:0000256" key="5">
    <source>
        <dbReference type="ARBA" id="ARBA00064001"/>
    </source>
</evidence>
<keyword evidence="2" id="KW-0770">Synapse</keyword>
<comment type="function">
    <text evidence="4">May be involved in synaptic plasticity regulation through the control of Rac-GTP levels.</text>
</comment>
<evidence type="ECO:0000313" key="12">
    <source>
        <dbReference type="Proteomes" id="UP000527355"/>
    </source>
</evidence>
<keyword evidence="12" id="KW-1185">Reference proteome</keyword>
<organism evidence="11 12">
    <name type="scientific">Myotis myotis</name>
    <name type="common">Greater mouse-eared bat</name>
    <name type="synonym">Vespertilio myotis</name>
    <dbReference type="NCBI Taxonomy" id="51298"/>
    <lineage>
        <taxon>Eukaryota</taxon>
        <taxon>Metazoa</taxon>
        <taxon>Chordata</taxon>
        <taxon>Craniata</taxon>
        <taxon>Vertebrata</taxon>
        <taxon>Euteleostomi</taxon>
        <taxon>Mammalia</taxon>
        <taxon>Eutheria</taxon>
        <taxon>Laurasiatheria</taxon>
        <taxon>Chiroptera</taxon>
        <taxon>Yangochiroptera</taxon>
        <taxon>Vespertilionidae</taxon>
        <taxon>Myotis</taxon>
    </lineage>
</organism>
<dbReference type="FunFam" id="2.30.29.30:FF:000290">
    <property type="entry name" value="SH2 domain-containing protein 5"/>
    <property type="match status" value="1"/>
</dbReference>
<dbReference type="GO" id="GO:0014069">
    <property type="term" value="C:postsynaptic density"/>
    <property type="evidence" value="ECO:0007669"/>
    <property type="project" value="UniProtKB-SubCell"/>
</dbReference>
<accession>A0A7J8A1Q0</accession>
<dbReference type="CDD" id="cd13157">
    <property type="entry name" value="PTB_tensin-related"/>
    <property type="match status" value="1"/>
</dbReference>
<dbReference type="SUPFAM" id="SSF50729">
    <property type="entry name" value="PH domain-like"/>
    <property type="match status" value="1"/>
</dbReference>
<comment type="subcellular location">
    <subcellularLocation>
        <location evidence="3">Postsynaptic density</location>
    </subcellularLocation>
</comment>
<dbReference type="AlphaFoldDB" id="A0A7J8A1Q0"/>
<name>A0A7J8A1Q0_MYOMY</name>
<dbReference type="Proteomes" id="UP000527355">
    <property type="component" value="Unassembled WGS sequence"/>
</dbReference>